<evidence type="ECO:0000313" key="2">
    <source>
        <dbReference type="EMBL" id="CAD9035036.1"/>
    </source>
</evidence>
<dbReference type="EMBL" id="HBGA01125123">
    <property type="protein sequence ID" value="CAD9035036.1"/>
    <property type="molecule type" value="Transcribed_RNA"/>
</dbReference>
<evidence type="ECO:0000256" key="1">
    <source>
        <dbReference type="SAM" id="MobiDB-lite"/>
    </source>
</evidence>
<dbReference type="AlphaFoldDB" id="A0A7S1J7U8"/>
<gene>
    <name evidence="2" type="ORF">EGYM00392_LOCUS46190</name>
</gene>
<name>A0A7S1J7U8_9EUGL</name>
<reference evidence="2" key="1">
    <citation type="submission" date="2021-01" db="EMBL/GenBank/DDBJ databases">
        <authorList>
            <person name="Corre E."/>
            <person name="Pelletier E."/>
            <person name="Niang G."/>
            <person name="Scheremetjew M."/>
            <person name="Finn R."/>
            <person name="Kale V."/>
            <person name="Holt S."/>
            <person name="Cochrane G."/>
            <person name="Meng A."/>
            <person name="Brown T."/>
            <person name="Cohen L."/>
        </authorList>
    </citation>
    <scope>NUCLEOTIDE SEQUENCE</scope>
    <source>
        <strain evidence="2">NIES-381</strain>
    </source>
</reference>
<sequence>MRLRCNPHVDLRRSYPLPMPGPELMNAFSIVRASLSRKHRQPMSHQTDGPWLPWGPGKPTPRLAPLLDALAEDPDSQSYRPSVQEAHGALAPEPRQVEVHGDVLLHMQAMAFGIRDAMQYRDKHVRGLVFGGRCCK</sequence>
<feature type="region of interest" description="Disordered" evidence="1">
    <location>
        <begin position="38"/>
        <end position="64"/>
    </location>
</feature>
<organism evidence="2">
    <name type="scientific">Eutreptiella gymnastica</name>
    <dbReference type="NCBI Taxonomy" id="73025"/>
    <lineage>
        <taxon>Eukaryota</taxon>
        <taxon>Discoba</taxon>
        <taxon>Euglenozoa</taxon>
        <taxon>Euglenida</taxon>
        <taxon>Spirocuta</taxon>
        <taxon>Euglenophyceae</taxon>
        <taxon>Eutreptiales</taxon>
        <taxon>Eutreptiaceae</taxon>
        <taxon>Eutreptiella</taxon>
    </lineage>
</organism>
<proteinExistence type="predicted"/>
<accession>A0A7S1J7U8</accession>
<protein>
    <submittedName>
        <fullName evidence="2">Uncharacterized protein</fullName>
    </submittedName>
</protein>